<reference evidence="1" key="1">
    <citation type="submission" date="2021-02" db="EMBL/GenBank/DDBJ databases">
        <authorList>
            <person name="Nowell W R."/>
        </authorList>
    </citation>
    <scope>NUCLEOTIDE SEQUENCE</scope>
</reference>
<protein>
    <submittedName>
        <fullName evidence="1">Uncharacterized protein</fullName>
    </submittedName>
</protein>
<dbReference type="Proteomes" id="UP000663870">
    <property type="component" value="Unassembled WGS sequence"/>
</dbReference>
<dbReference type="InterPro" id="IPR027409">
    <property type="entry name" value="GroEL-like_apical_dom_sf"/>
</dbReference>
<dbReference type="EMBL" id="CAJNOH010014490">
    <property type="protein sequence ID" value="CAF1555782.1"/>
    <property type="molecule type" value="Genomic_DNA"/>
</dbReference>
<dbReference type="Proteomes" id="UP000663854">
    <property type="component" value="Unassembled WGS sequence"/>
</dbReference>
<evidence type="ECO:0000313" key="3">
    <source>
        <dbReference type="Proteomes" id="UP000663854"/>
    </source>
</evidence>
<dbReference type="GO" id="GO:0005524">
    <property type="term" value="F:ATP binding"/>
    <property type="evidence" value="ECO:0007669"/>
    <property type="project" value="InterPro"/>
</dbReference>
<feature type="non-terminal residue" evidence="1">
    <location>
        <position position="378"/>
    </location>
</feature>
<dbReference type="GO" id="GO:0010008">
    <property type="term" value="C:endosome membrane"/>
    <property type="evidence" value="ECO:0007669"/>
    <property type="project" value="TreeGrafter"/>
</dbReference>
<dbReference type="InterPro" id="IPR002423">
    <property type="entry name" value="Cpn60/GroEL/TCP-1"/>
</dbReference>
<dbReference type="FunFam" id="3.50.7.10:FF:000007">
    <property type="entry name" value="1-phosphatidylinositol 3-phosphate 5-kinase isoform X1"/>
    <property type="match status" value="1"/>
</dbReference>
<organism evidence="1 3">
    <name type="scientific">Rotaria sordida</name>
    <dbReference type="NCBI Taxonomy" id="392033"/>
    <lineage>
        <taxon>Eukaryota</taxon>
        <taxon>Metazoa</taxon>
        <taxon>Spiralia</taxon>
        <taxon>Gnathifera</taxon>
        <taxon>Rotifera</taxon>
        <taxon>Eurotatoria</taxon>
        <taxon>Bdelloidea</taxon>
        <taxon>Philodinida</taxon>
        <taxon>Philodinidae</taxon>
        <taxon>Rotaria</taxon>
    </lineage>
</organism>
<name>A0A815XCQ0_9BILA</name>
<evidence type="ECO:0000313" key="1">
    <source>
        <dbReference type="EMBL" id="CAF1555782.1"/>
    </source>
</evidence>
<dbReference type="PANTHER" id="PTHR45748">
    <property type="entry name" value="1-PHOSPHATIDYLINOSITOL 3-PHOSPHATE 5-KINASE-RELATED"/>
    <property type="match status" value="1"/>
</dbReference>
<accession>A0A815XCQ0</accession>
<dbReference type="Gene3D" id="3.50.7.10">
    <property type="entry name" value="GroEL"/>
    <property type="match status" value="1"/>
</dbReference>
<dbReference type="Pfam" id="PF00118">
    <property type="entry name" value="Cpn60_TCP1"/>
    <property type="match status" value="1"/>
</dbReference>
<comment type="caution">
    <text evidence="1">The sequence shown here is derived from an EMBL/GenBank/DDBJ whole genome shotgun (WGS) entry which is preliminary data.</text>
</comment>
<proteinExistence type="predicted"/>
<sequence length="378" mass="44201">IVRVTSINNDSTPNNDIRRNVKFKKLPGGLKTETEIIHGCVFTKNVVHRCMPSKIDGPRVLLLKSQIEYQRSDDHRLTTLEPVLNQEQHYLYSYVDKINSHFKPDILVVEKSVSRLAQDFIISNGVVLIYNVKESIMQRLSKCLRTTIMTSIDSRLPSNIQTPLGRCEYFQIKEYELNNSYKKRLMLFAGCPPEYGCTVLIRGGTLQQLKVVKSIMRLFLLITYSTQLEQSFLNDCYGQINDNYNDYLLLIKQFNLEQYIDTIITNKQSIIDLITNGLLLSTSPYVKYNIPYILTYTYRQYVPSELLYQNIYNNKYQQKRDNSNCSFDDDKQIKDTNIYSWFYNSPYNNEIIHVHDKHKFIKDNTILPGIDQNSKVNN</sequence>
<evidence type="ECO:0000313" key="2">
    <source>
        <dbReference type="EMBL" id="CAF1675090.1"/>
    </source>
</evidence>
<gene>
    <name evidence="2" type="ORF">JXQ802_LOCUS58233</name>
    <name evidence="1" type="ORF">PYM288_LOCUS41617</name>
</gene>
<dbReference type="AlphaFoldDB" id="A0A815XCQ0"/>
<keyword evidence="4" id="KW-1185">Reference proteome</keyword>
<dbReference type="PANTHER" id="PTHR45748:SF7">
    <property type="entry name" value="1-PHOSPHATIDYLINOSITOL 3-PHOSPHATE 5-KINASE-RELATED"/>
    <property type="match status" value="1"/>
</dbReference>
<dbReference type="SUPFAM" id="SSF52029">
    <property type="entry name" value="GroEL apical domain-like"/>
    <property type="match status" value="1"/>
</dbReference>
<evidence type="ECO:0000313" key="4">
    <source>
        <dbReference type="Proteomes" id="UP000663870"/>
    </source>
</evidence>
<dbReference type="GO" id="GO:0046854">
    <property type="term" value="P:phosphatidylinositol phosphate biosynthetic process"/>
    <property type="evidence" value="ECO:0007669"/>
    <property type="project" value="TreeGrafter"/>
</dbReference>
<dbReference type="GO" id="GO:0000285">
    <property type="term" value="F:1-phosphatidylinositol-3-phosphate 5-kinase activity"/>
    <property type="evidence" value="ECO:0007669"/>
    <property type="project" value="TreeGrafter"/>
</dbReference>
<dbReference type="EMBL" id="CAJNOL010016389">
    <property type="protein sequence ID" value="CAF1675090.1"/>
    <property type="molecule type" value="Genomic_DNA"/>
</dbReference>